<proteinExistence type="predicted"/>
<feature type="region of interest" description="Disordered" evidence="1">
    <location>
        <begin position="1"/>
        <end position="35"/>
    </location>
</feature>
<evidence type="ECO:0000313" key="3">
    <source>
        <dbReference type="Proteomes" id="UP000694308"/>
    </source>
</evidence>
<evidence type="ECO:0000256" key="1">
    <source>
        <dbReference type="SAM" id="MobiDB-lite"/>
    </source>
</evidence>
<feature type="compositionally biased region" description="Basic and acidic residues" evidence="1">
    <location>
        <begin position="1"/>
        <end position="10"/>
    </location>
</feature>
<dbReference type="AlphaFoldDB" id="A0A949TGM3"/>
<sequence>MKSQDSKENLLSDNQLEKITGGQEDGNPGNSDYHGTTSCSKIATKKCSLCGALSHEEHLKGTTWYRYYKCKYPDCHSGPAEKL</sequence>
<dbReference type="Proteomes" id="UP000694308">
    <property type="component" value="Unassembled WGS sequence"/>
</dbReference>
<gene>
    <name evidence="2" type="ORF">I6U48_05855</name>
</gene>
<name>A0A949TGM3_9CLOT</name>
<keyword evidence="3" id="KW-1185">Reference proteome</keyword>
<reference evidence="2" key="1">
    <citation type="submission" date="2020-12" db="EMBL/GenBank/DDBJ databases">
        <title>Clostridium thailandense sp. nov., a novel acetogenic bacterium isolated from peat land soil in Thailand.</title>
        <authorList>
            <person name="Chaikitkaew S."/>
            <person name="Birkeland N.K."/>
        </authorList>
    </citation>
    <scope>NUCLEOTIDE SEQUENCE</scope>
    <source>
        <strain evidence="2">PL3</strain>
    </source>
</reference>
<dbReference type="RefSeq" id="WP_218319475.1">
    <property type="nucleotide sequence ID" value="NZ_JAEEGC010000025.1"/>
</dbReference>
<organism evidence="2 3">
    <name type="scientific">Clostridium thailandense</name>
    <dbReference type="NCBI Taxonomy" id="2794346"/>
    <lineage>
        <taxon>Bacteria</taxon>
        <taxon>Bacillati</taxon>
        <taxon>Bacillota</taxon>
        <taxon>Clostridia</taxon>
        <taxon>Eubacteriales</taxon>
        <taxon>Clostridiaceae</taxon>
        <taxon>Clostridium</taxon>
    </lineage>
</organism>
<evidence type="ECO:0000313" key="2">
    <source>
        <dbReference type="EMBL" id="MBV7272439.1"/>
    </source>
</evidence>
<accession>A0A949TGM3</accession>
<comment type="caution">
    <text evidence="2">The sequence shown here is derived from an EMBL/GenBank/DDBJ whole genome shotgun (WGS) entry which is preliminary data.</text>
</comment>
<dbReference type="EMBL" id="JAEEGC010000025">
    <property type="protein sequence ID" value="MBV7272439.1"/>
    <property type="molecule type" value="Genomic_DNA"/>
</dbReference>
<protein>
    <submittedName>
        <fullName evidence="2">Uncharacterized protein</fullName>
    </submittedName>
</protein>